<sequence length="182" mass="19180">MTKNVILAGLSLFIGAAIHAQAPTNTDNVTLNIKLKPIQTLVVNNAADQKTVDLVYETTGDYQNGKSETKQNHLAVYSTGGFVVKVKSAAANFNGPKGDLQTNSVTITPAAGSNDPIAGAQYSTQTLQATEQEIVKSTTGTVNGKINVTYKGAGANAYLNYYVAGQTPTVYTTQVTYTIISQ</sequence>
<dbReference type="EMBL" id="JAJNEC010000008">
    <property type="protein sequence ID" value="MCD2426022.1"/>
    <property type="molecule type" value="Genomic_DNA"/>
</dbReference>
<dbReference type="Proteomes" id="UP001199816">
    <property type="component" value="Unassembled WGS sequence"/>
</dbReference>
<keyword evidence="3" id="KW-1185">Reference proteome</keyword>
<gene>
    <name evidence="2" type="ORF">LQ567_24775</name>
</gene>
<organism evidence="2 3">
    <name type="scientific">Niabella pedocola</name>
    <dbReference type="NCBI Taxonomy" id="1752077"/>
    <lineage>
        <taxon>Bacteria</taxon>
        <taxon>Pseudomonadati</taxon>
        <taxon>Bacteroidota</taxon>
        <taxon>Chitinophagia</taxon>
        <taxon>Chitinophagales</taxon>
        <taxon>Chitinophagaceae</taxon>
        <taxon>Niabella</taxon>
    </lineage>
</organism>
<keyword evidence="1" id="KW-0732">Signal</keyword>
<evidence type="ECO:0000313" key="2">
    <source>
        <dbReference type="EMBL" id="MCD2426022.1"/>
    </source>
</evidence>
<name>A0ABS8PY76_9BACT</name>
<evidence type="ECO:0008006" key="4">
    <source>
        <dbReference type="Google" id="ProtNLM"/>
    </source>
</evidence>
<proteinExistence type="predicted"/>
<accession>A0ABS8PY76</accession>
<protein>
    <recommendedName>
        <fullName evidence="4">DUF4402 domain-containing protein</fullName>
    </recommendedName>
</protein>
<evidence type="ECO:0000256" key="1">
    <source>
        <dbReference type="SAM" id="SignalP"/>
    </source>
</evidence>
<comment type="caution">
    <text evidence="2">The sequence shown here is derived from an EMBL/GenBank/DDBJ whole genome shotgun (WGS) entry which is preliminary data.</text>
</comment>
<feature type="signal peptide" evidence="1">
    <location>
        <begin position="1"/>
        <end position="22"/>
    </location>
</feature>
<evidence type="ECO:0000313" key="3">
    <source>
        <dbReference type="Proteomes" id="UP001199816"/>
    </source>
</evidence>
<feature type="chain" id="PRO_5045129750" description="DUF4402 domain-containing protein" evidence="1">
    <location>
        <begin position="23"/>
        <end position="182"/>
    </location>
</feature>
<dbReference type="RefSeq" id="WP_231008612.1">
    <property type="nucleotide sequence ID" value="NZ_JAJNEC010000008.1"/>
</dbReference>
<reference evidence="2 3" key="1">
    <citation type="submission" date="2021-11" db="EMBL/GenBank/DDBJ databases">
        <title>Genomic of Niabella pedocola.</title>
        <authorList>
            <person name="Wu T."/>
        </authorList>
    </citation>
    <scope>NUCLEOTIDE SEQUENCE [LARGE SCALE GENOMIC DNA]</scope>
    <source>
        <strain evidence="2 3">JCM 31011</strain>
    </source>
</reference>